<keyword evidence="12" id="KW-0325">Glycoprotein</keyword>
<protein>
    <recommendedName>
        <fullName evidence="14">EGF-like domain-containing protein</fullName>
    </recommendedName>
</protein>
<dbReference type="PROSITE" id="PS01186">
    <property type="entry name" value="EGF_2"/>
    <property type="match status" value="1"/>
</dbReference>
<dbReference type="InterPro" id="IPR000742">
    <property type="entry name" value="EGF"/>
</dbReference>
<dbReference type="Gene3D" id="2.10.25.10">
    <property type="entry name" value="Laminin"/>
    <property type="match status" value="2"/>
</dbReference>
<evidence type="ECO:0000256" key="4">
    <source>
        <dbReference type="ARBA" id="ARBA00022536"/>
    </source>
</evidence>
<dbReference type="GO" id="GO:0048513">
    <property type="term" value="P:animal organ development"/>
    <property type="evidence" value="ECO:0007669"/>
    <property type="project" value="UniProtKB-ARBA"/>
</dbReference>
<evidence type="ECO:0000256" key="13">
    <source>
        <dbReference type="PROSITE-ProRule" id="PRU00076"/>
    </source>
</evidence>
<keyword evidence="4 13" id="KW-0245">EGF-like domain</keyword>
<evidence type="ECO:0000256" key="12">
    <source>
        <dbReference type="ARBA" id="ARBA00023180"/>
    </source>
</evidence>
<accession>A0AAN4ZDI2</accession>
<reference evidence="16" key="1">
    <citation type="submission" date="2022-10" db="EMBL/GenBank/DDBJ databases">
        <title>Genome assembly of Pristionchus species.</title>
        <authorList>
            <person name="Yoshida K."/>
            <person name="Sommer R.J."/>
        </authorList>
    </citation>
    <scope>NUCLEOTIDE SEQUENCE [LARGE SCALE GENOMIC DNA]</scope>
    <source>
        <strain evidence="16">RS5460</strain>
    </source>
</reference>
<keyword evidence="5" id="KW-0812">Transmembrane</keyword>
<dbReference type="Pfam" id="PF12947">
    <property type="entry name" value="EGF_3"/>
    <property type="match status" value="1"/>
</dbReference>
<dbReference type="PROSITE" id="PS50026">
    <property type="entry name" value="EGF_3"/>
    <property type="match status" value="1"/>
</dbReference>
<feature type="non-terminal residue" evidence="15">
    <location>
        <position position="110"/>
    </location>
</feature>
<dbReference type="GO" id="GO:0005576">
    <property type="term" value="C:extracellular region"/>
    <property type="evidence" value="ECO:0007669"/>
    <property type="project" value="UniProtKB-SubCell"/>
</dbReference>
<evidence type="ECO:0000256" key="11">
    <source>
        <dbReference type="ARBA" id="ARBA00023157"/>
    </source>
</evidence>
<keyword evidence="6" id="KW-0732">Signal</keyword>
<feature type="non-terminal residue" evidence="15">
    <location>
        <position position="1"/>
    </location>
</feature>
<dbReference type="PROSITE" id="PS00010">
    <property type="entry name" value="ASX_HYDROXYL"/>
    <property type="match status" value="1"/>
</dbReference>
<sequence length="110" mass="12370">CEKGWIQYGPRDCLKNVTKDCTNCHKHAHCLKGLVDNVYNCTCNLGYKGDGVKQCEDIDECKLGTHNCHKLATCVNEQPLFSCHCQEPHTGDGRNICELPDMCTTKYNDC</sequence>
<dbReference type="PROSITE" id="PS01187">
    <property type="entry name" value="EGF_CA"/>
    <property type="match status" value="1"/>
</dbReference>
<dbReference type="FunFam" id="2.10.25.10:FF:000202">
    <property type="entry name" value="Multiple epidermal growth factor-like domains 8"/>
    <property type="match status" value="1"/>
</dbReference>
<dbReference type="Proteomes" id="UP001328107">
    <property type="component" value="Unassembled WGS sequence"/>
</dbReference>
<evidence type="ECO:0000313" key="15">
    <source>
        <dbReference type="EMBL" id="GMR37974.1"/>
    </source>
</evidence>
<evidence type="ECO:0000256" key="8">
    <source>
        <dbReference type="ARBA" id="ARBA00022837"/>
    </source>
</evidence>
<dbReference type="SUPFAM" id="SSF57196">
    <property type="entry name" value="EGF/Laminin"/>
    <property type="match status" value="1"/>
</dbReference>
<dbReference type="SMART" id="SM00181">
    <property type="entry name" value="EGF"/>
    <property type="match status" value="2"/>
</dbReference>
<dbReference type="GO" id="GO:0048731">
    <property type="term" value="P:system development"/>
    <property type="evidence" value="ECO:0007669"/>
    <property type="project" value="UniProtKB-ARBA"/>
</dbReference>
<evidence type="ECO:0000259" key="14">
    <source>
        <dbReference type="PROSITE" id="PS50026"/>
    </source>
</evidence>
<keyword evidence="10" id="KW-0472">Membrane</keyword>
<evidence type="ECO:0000256" key="1">
    <source>
        <dbReference type="ARBA" id="ARBA00004479"/>
    </source>
</evidence>
<keyword evidence="8" id="KW-0106">Calcium</keyword>
<keyword evidence="11" id="KW-1015">Disulfide bond</keyword>
<evidence type="ECO:0000313" key="16">
    <source>
        <dbReference type="Proteomes" id="UP001328107"/>
    </source>
</evidence>
<keyword evidence="16" id="KW-1185">Reference proteome</keyword>
<evidence type="ECO:0000256" key="9">
    <source>
        <dbReference type="ARBA" id="ARBA00022989"/>
    </source>
</evidence>
<feature type="domain" description="EGF-like" evidence="14">
    <location>
        <begin position="57"/>
        <end position="98"/>
    </location>
</feature>
<dbReference type="EMBL" id="BTRK01000002">
    <property type="protein sequence ID" value="GMR37974.1"/>
    <property type="molecule type" value="Genomic_DNA"/>
</dbReference>
<dbReference type="Pfam" id="PF12662">
    <property type="entry name" value="cEGF"/>
    <property type="match status" value="1"/>
</dbReference>
<evidence type="ECO:0000256" key="6">
    <source>
        <dbReference type="ARBA" id="ARBA00022729"/>
    </source>
</evidence>
<dbReference type="GO" id="GO:0005509">
    <property type="term" value="F:calcium ion binding"/>
    <property type="evidence" value="ECO:0007669"/>
    <property type="project" value="InterPro"/>
</dbReference>
<keyword evidence="9" id="KW-1133">Transmembrane helix</keyword>
<comment type="subcellular location">
    <subcellularLocation>
        <location evidence="1">Membrane</location>
        <topology evidence="1">Single-pass type I membrane protein</topology>
    </subcellularLocation>
    <subcellularLocation>
        <location evidence="2">Secreted</location>
    </subcellularLocation>
</comment>
<comment type="caution">
    <text evidence="13">Lacks conserved residue(s) required for the propagation of feature annotation.</text>
</comment>
<proteinExistence type="predicted"/>
<dbReference type="SMART" id="SM00179">
    <property type="entry name" value="EGF_CA"/>
    <property type="match status" value="1"/>
</dbReference>
<evidence type="ECO:0000256" key="10">
    <source>
        <dbReference type="ARBA" id="ARBA00023136"/>
    </source>
</evidence>
<dbReference type="GO" id="GO:0016020">
    <property type="term" value="C:membrane"/>
    <property type="evidence" value="ECO:0007669"/>
    <property type="project" value="UniProtKB-SubCell"/>
</dbReference>
<dbReference type="InterPro" id="IPR000152">
    <property type="entry name" value="EGF-type_Asp/Asn_hydroxyl_site"/>
</dbReference>
<dbReference type="InterPro" id="IPR024731">
    <property type="entry name" value="NELL2-like_EGF"/>
</dbReference>
<dbReference type="InterPro" id="IPR026823">
    <property type="entry name" value="cEGF"/>
</dbReference>
<organism evidence="15 16">
    <name type="scientific">Pristionchus mayeri</name>
    <dbReference type="NCBI Taxonomy" id="1317129"/>
    <lineage>
        <taxon>Eukaryota</taxon>
        <taxon>Metazoa</taxon>
        <taxon>Ecdysozoa</taxon>
        <taxon>Nematoda</taxon>
        <taxon>Chromadorea</taxon>
        <taxon>Rhabditida</taxon>
        <taxon>Rhabditina</taxon>
        <taxon>Diplogasteromorpha</taxon>
        <taxon>Diplogasteroidea</taxon>
        <taxon>Neodiplogasteridae</taxon>
        <taxon>Pristionchus</taxon>
    </lineage>
</organism>
<evidence type="ECO:0000256" key="3">
    <source>
        <dbReference type="ARBA" id="ARBA00022525"/>
    </source>
</evidence>
<gene>
    <name evidence="15" type="ORF">PMAYCL1PPCAC_08169</name>
</gene>
<name>A0AAN4ZDI2_9BILA</name>
<evidence type="ECO:0000256" key="2">
    <source>
        <dbReference type="ARBA" id="ARBA00004613"/>
    </source>
</evidence>
<evidence type="ECO:0000256" key="5">
    <source>
        <dbReference type="ARBA" id="ARBA00022692"/>
    </source>
</evidence>
<dbReference type="InterPro" id="IPR018097">
    <property type="entry name" value="EGF_Ca-bd_CS"/>
</dbReference>
<evidence type="ECO:0000256" key="7">
    <source>
        <dbReference type="ARBA" id="ARBA00022737"/>
    </source>
</evidence>
<keyword evidence="7" id="KW-0677">Repeat</keyword>
<comment type="caution">
    <text evidence="15">The sequence shown here is derived from an EMBL/GenBank/DDBJ whole genome shotgun (WGS) entry which is preliminary data.</text>
</comment>
<dbReference type="InterPro" id="IPR001881">
    <property type="entry name" value="EGF-like_Ca-bd_dom"/>
</dbReference>
<dbReference type="AlphaFoldDB" id="A0AAN4ZDI2"/>
<keyword evidence="3" id="KW-0964">Secreted</keyword>